<accession>A0A4U0UGJ5</accession>
<reference evidence="3" key="2">
    <citation type="submission" date="2021-12" db="EMBL/GenBank/DDBJ databases">
        <title>Black yeast isolated from Biological Soil Crust.</title>
        <authorList>
            <person name="Kurbessoian T."/>
        </authorList>
    </citation>
    <scope>NUCLEOTIDE SEQUENCE</scope>
    <source>
        <strain evidence="3">CCFEE 5208</strain>
    </source>
</reference>
<evidence type="ECO:0000313" key="6">
    <source>
        <dbReference type="Proteomes" id="UP000310066"/>
    </source>
</evidence>
<sequence length="274" mass="30324">MDVEAALTELHSINQLTILDLSYPILNPSSSSAAKRASGASDASSQAITTPALLVADLAHYRDLFSKLRFSYVEQVTKERLLRAITSDPPEFVDSSANAELGEKLKVDKAALKEKKEELQILIGELEAQGRSLAGRYDNIQLQSAQLEALPAEIAHLQETISTLQAQQEPASSNPALALPLQPTLDLLADREQQLFDMDHQIALLRAAIPTKRNEVESLKDELAPLQMRKMRAVQEAQEARRRRQDGGGIGDELEERGRWLRGVEKGLRTMLEV</sequence>
<evidence type="ECO:0000313" key="3">
    <source>
        <dbReference type="EMBL" id="KAK0313989.1"/>
    </source>
</evidence>
<evidence type="ECO:0000313" key="4">
    <source>
        <dbReference type="EMBL" id="KAK0982870.1"/>
    </source>
</evidence>
<dbReference type="Proteomes" id="UP000310066">
    <property type="component" value="Unassembled WGS sequence"/>
</dbReference>
<reference evidence="5 6" key="1">
    <citation type="submission" date="2017-03" db="EMBL/GenBank/DDBJ databases">
        <title>Genomes of endolithic fungi from Antarctica.</title>
        <authorList>
            <person name="Coleine C."/>
            <person name="Masonjones S."/>
            <person name="Stajich J.E."/>
        </authorList>
    </citation>
    <scope>NUCLEOTIDE SEQUENCE [LARGE SCALE GENOMIC DNA]</scope>
    <source>
        <strain evidence="5 6">CCFEE 5311</strain>
    </source>
</reference>
<dbReference type="PANTHER" id="PTHR37329:SF1">
    <property type="entry name" value="KINETOCHORE PROTEIN SOS7"/>
    <property type="match status" value="1"/>
</dbReference>
<dbReference type="GO" id="GO:0051315">
    <property type="term" value="P:attachment of mitotic spindle microtubules to kinetochore"/>
    <property type="evidence" value="ECO:0007669"/>
    <property type="project" value="TreeGrafter"/>
</dbReference>
<dbReference type="EMBL" id="JASUXU010000058">
    <property type="protein sequence ID" value="KAK0313989.1"/>
    <property type="molecule type" value="Genomic_DNA"/>
</dbReference>
<dbReference type="AlphaFoldDB" id="A0A4U0UGJ5"/>
<reference evidence="4" key="3">
    <citation type="submission" date="2023-06" db="EMBL/GenBank/DDBJ databases">
        <title>Black Yeasts Isolated from many extreme environments.</title>
        <authorList>
            <person name="Coleine C."/>
            <person name="Stajich J.E."/>
            <person name="Selbmann L."/>
        </authorList>
    </citation>
    <scope>NUCLEOTIDE SEQUENCE</scope>
    <source>
        <strain evidence="4">CCFEE 5200</strain>
    </source>
</reference>
<dbReference type="OrthoDB" id="18959at2759"/>
<evidence type="ECO:0000256" key="1">
    <source>
        <dbReference type="SAM" id="Coils"/>
    </source>
</evidence>
<dbReference type="Proteomes" id="UP001168146">
    <property type="component" value="Unassembled WGS sequence"/>
</dbReference>
<dbReference type="Pfam" id="PF20882">
    <property type="entry name" value="Sos7"/>
    <property type="match status" value="1"/>
</dbReference>
<name>A0A4U0UGJ5_9PEZI</name>
<evidence type="ECO:0000313" key="7">
    <source>
        <dbReference type="Proteomes" id="UP001175353"/>
    </source>
</evidence>
<feature type="domain" description="Kinetochore protein Sos7 coiled-coil" evidence="2">
    <location>
        <begin position="63"/>
        <end position="137"/>
    </location>
</feature>
<dbReference type="InterPro" id="IPR037475">
    <property type="entry name" value="Sos7"/>
</dbReference>
<feature type="coiled-coil region" evidence="1">
    <location>
        <begin position="98"/>
        <end position="167"/>
    </location>
</feature>
<organism evidence="5 6">
    <name type="scientific">Friedmanniomyces endolithicus</name>
    <dbReference type="NCBI Taxonomy" id="329885"/>
    <lineage>
        <taxon>Eukaryota</taxon>
        <taxon>Fungi</taxon>
        <taxon>Dikarya</taxon>
        <taxon>Ascomycota</taxon>
        <taxon>Pezizomycotina</taxon>
        <taxon>Dothideomycetes</taxon>
        <taxon>Dothideomycetidae</taxon>
        <taxon>Mycosphaerellales</taxon>
        <taxon>Teratosphaeriaceae</taxon>
        <taxon>Friedmanniomyces</taxon>
    </lineage>
</organism>
<keyword evidence="1" id="KW-0175">Coiled coil</keyword>
<evidence type="ECO:0000259" key="2">
    <source>
        <dbReference type="Pfam" id="PF20882"/>
    </source>
</evidence>
<protein>
    <recommendedName>
        <fullName evidence="2">Kinetochore protein Sos7 coiled-coil domain-containing protein</fullName>
    </recommendedName>
</protein>
<keyword evidence="7" id="KW-1185">Reference proteome</keyword>
<dbReference type="STRING" id="329885.A0A4U0UGJ5"/>
<evidence type="ECO:0000313" key="5">
    <source>
        <dbReference type="EMBL" id="TKA34723.1"/>
    </source>
</evidence>
<dbReference type="EMBL" id="JAUJLE010000104">
    <property type="protein sequence ID" value="KAK0982870.1"/>
    <property type="molecule type" value="Genomic_DNA"/>
</dbReference>
<dbReference type="InterPro" id="IPR048781">
    <property type="entry name" value="Sos7_CC"/>
</dbReference>
<gene>
    <name evidence="5" type="ORF">B0A54_13323</name>
    <name evidence="3" type="ORF">LTR82_013299</name>
    <name evidence="4" type="ORF">LTR91_011413</name>
</gene>
<dbReference type="GO" id="GO:0034501">
    <property type="term" value="P:protein localization to kinetochore"/>
    <property type="evidence" value="ECO:0007669"/>
    <property type="project" value="InterPro"/>
</dbReference>
<dbReference type="GO" id="GO:0000776">
    <property type="term" value="C:kinetochore"/>
    <property type="evidence" value="ECO:0007669"/>
    <property type="project" value="InterPro"/>
</dbReference>
<dbReference type="Proteomes" id="UP001175353">
    <property type="component" value="Unassembled WGS sequence"/>
</dbReference>
<dbReference type="PANTHER" id="PTHR37329">
    <property type="entry name" value="KINETOCHORE PROTEIN SOS7"/>
    <property type="match status" value="1"/>
</dbReference>
<dbReference type="EMBL" id="NAJP01000077">
    <property type="protein sequence ID" value="TKA34723.1"/>
    <property type="molecule type" value="Genomic_DNA"/>
</dbReference>
<proteinExistence type="predicted"/>
<comment type="caution">
    <text evidence="5">The sequence shown here is derived from an EMBL/GenBank/DDBJ whole genome shotgun (WGS) entry which is preliminary data.</text>
</comment>